<dbReference type="Pfam" id="PF04203">
    <property type="entry name" value="Sortase"/>
    <property type="match status" value="1"/>
</dbReference>
<gene>
    <name evidence="4" type="ORF">CNLFYP112_02661</name>
</gene>
<keyword evidence="3" id="KW-0812">Transmembrane</keyword>
<keyword evidence="3" id="KW-0472">Membrane</keyword>
<dbReference type="InterPro" id="IPR042002">
    <property type="entry name" value="Sortase_C"/>
</dbReference>
<evidence type="ECO:0000256" key="3">
    <source>
        <dbReference type="SAM" id="Phobius"/>
    </source>
</evidence>
<organism evidence="4">
    <name type="scientific">[Clostridium] nexile</name>
    <dbReference type="NCBI Taxonomy" id="29361"/>
    <lineage>
        <taxon>Bacteria</taxon>
        <taxon>Bacillati</taxon>
        <taxon>Bacillota</taxon>
        <taxon>Clostridia</taxon>
        <taxon>Lachnospirales</taxon>
        <taxon>Lachnospiraceae</taxon>
        <taxon>Tyzzerella</taxon>
    </lineage>
</organism>
<feature type="transmembrane region" description="Helical" evidence="3">
    <location>
        <begin position="12"/>
        <end position="35"/>
    </location>
</feature>
<dbReference type="NCBIfam" id="TIGR01076">
    <property type="entry name" value="sortase_fam"/>
    <property type="match status" value="1"/>
</dbReference>
<evidence type="ECO:0000256" key="2">
    <source>
        <dbReference type="PIRSR" id="PIRSR605754-1"/>
    </source>
</evidence>
<dbReference type="SUPFAM" id="SSF63817">
    <property type="entry name" value="Sortase"/>
    <property type="match status" value="1"/>
</dbReference>
<sequence length="299" mass="34033">MKTENTEKKGSGVIIWGVAILSILLGVGIFLYPFISNFFAELSQNKVIDIYKANVEDTSKEEIEAEWEEAKIYNENLSGDPVHDPFIVGSGYAVPDNYDEVLDLDEDGVMCYLEIPKLDLNLPVYHGTSEEVLRKGVGHLEMTALPIGGKNRRTVLTGHRGLPRAELFTRLDEMKLGDEIYIHVLDETHAYKVKEIKTVEPEELQNLTITPDGEDLVTLVTCTPYGVNTHRLLVTGERSEYVKKEEKEQAPSLIRKLMPWRYYIIGVSIVIGVFGTGKITMTILRYRKYGKKRRRKRKL</sequence>
<feature type="active site" description="Proton donor/acceptor" evidence="2">
    <location>
        <position position="159"/>
    </location>
</feature>
<feature type="transmembrane region" description="Helical" evidence="3">
    <location>
        <begin position="260"/>
        <end position="286"/>
    </location>
</feature>
<evidence type="ECO:0000256" key="1">
    <source>
        <dbReference type="ARBA" id="ARBA00022801"/>
    </source>
</evidence>
<reference evidence="4" key="1">
    <citation type="submission" date="2019-11" db="EMBL/GenBank/DDBJ databases">
        <authorList>
            <person name="Feng L."/>
        </authorList>
    </citation>
    <scope>NUCLEOTIDE SEQUENCE</scope>
    <source>
        <strain evidence="4">CnexileLFYP112</strain>
    </source>
</reference>
<accession>A0A6N2VDI9</accession>
<dbReference type="Gene3D" id="2.40.260.10">
    <property type="entry name" value="Sortase"/>
    <property type="match status" value="1"/>
</dbReference>
<dbReference type="GO" id="GO:0016787">
    <property type="term" value="F:hydrolase activity"/>
    <property type="evidence" value="ECO:0007669"/>
    <property type="project" value="UniProtKB-KW"/>
</dbReference>
<feature type="active site" description="Acyl-thioester intermediate" evidence="2">
    <location>
        <position position="222"/>
    </location>
</feature>
<name>A0A6N2VDI9_9FIRM</name>
<dbReference type="AlphaFoldDB" id="A0A6N2VDI9"/>
<dbReference type="CDD" id="cd05827">
    <property type="entry name" value="Sortase_C"/>
    <property type="match status" value="1"/>
</dbReference>
<protein>
    <submittedName>
        <fullName evidence="4">Sortase family protein</fullName>
    </submittedName>
</protein>
<dbReference type="EMBL" id="CACRTG010000028">
    <property type="protein sequence ID" value="VYT28675.1"/>
    <property type="molecule type" value="Genomic_DNA"/>
</dbReference>
<proteinExistence type="predicted"/>
<dbReference type="InterPro" id="IPR005754">
    <property type="entry name" value="Sortase"/>
</dbReference>
<dbReference type="NCBIfam" id="NF033745">
    <property type="entry name" value="class_C_sortase"/>
    <property type="match status" value="1"/>
</dbReference>
<dbReference type="InterPro" id="IPR023365">
    <property type="entry name" value="Sortase_dom-sf"/>
</dbReference>
<keyword evidence="3" id="KW-1133">Transmembrane helix</keyword>
<keyword evidence="1" id="KW-0378">Hydrolase</keyword>
<evidence type="ECO:0000313" key="4">
    <source>
        <dbReference type="EMBL" id="VYT28675.1"/>
    </source>
</evidence>